<dbReference type="PROSITE" id="PS50011">
    <property type="entry name" value="PROTEIN_KINASE_DOM"/>
    <property type="match status" value="1"/>
</dbReference>
<name>A0A164I784_9NOCA</name>
<dbReference type="SUPFAM" id="SSF56112">
    <property type="entry name" value="Protein kinase-like (PK-like)"/>
    <property type="match status" value="1"/>
</dbReference>
<organism evidence="12 13">
    <name type="scientific">Nocardia terpenica</name>
    <dbReference type="NCBI Taxonomy" id="455432"/>
    <lineage>
        <taxon>Bacteria</taxon>
        <taxon>Bacillati</taxon>
        <taxon>Actinomycetota</taxon>
        <taxon>Actinomycetes</taxon>
        <taxon>Mycobacteriales</taxon>
        <taxon>Nocardiaceae</taxon>
        <taxon>Nocardia</taxon>
    </lineage>
</organism>
<dbReference type="Gene3D" id="1.10.510.10">
    <property type="entry name" value="Transferase(Phosphotransferase) domain 1"/>
    <property type="match status" value="1"/>
</dbReference>
<dbReference type="SUPFAM" id="SSF48452">
    <property type="entry name" value="TPR-like"/>
    <property type="match status" value="1"/>
</dbReference>
<dbReference type="Pfam" id="PF00069">
    <property type="entry name" value="Pkinase"/>
    <property type="match status" value="1"/>
</dbReference>
<evidence type="ECO:0000259" key="11">
    <source>
        <dbReference type="PROSITE" id="PS50011"/>
    </source>
</evidence>
<keyword evidence="13" id="KW-1185">Reference proteome</keyword>
<reference evidence="12 13" key="1">
    <citation type="submission" date="2016-04" db="EMBL/GenBank/DDBJ databases">
        <authorList>
            <person name="Evans L.H."/>
            <person name="Alamgir A."/>
            <person name="Owens N."/>
            <person name="Weber N.D."/>
            <person name="Virtaneva K."/>
            <person name="Barbian K."/>
            <person name="Babar A."/>
            <person name="Rosenke K."/>
        </authorList>
    </citation>
    <scope>NUCLEOTIDE SEQUENCE [LARGE SCALE GENOMIC DNA]</scope>
    <source>
        <strain evidence="12 13">IFM 0406</strain>
    </source>
</reference>
<comment type="catalytic activity">
    <reaction evidence="9">
        <text>L-seryl-[protein] + ATP = O-phospho-L-seryl-[protein] + ADP + H(+)</text>
        <dbReference type="Rhea" id="RHEA:17989"/>
        <dbReference type="Rhea" id="RHEA-COMP:9863"/>
        <dbReference type="Rhea" id="RHEA-COMP:11604"/>
        <dbReference type="ChEBI" id="CHEBI:15378"/>
        <dbReference type="ChEBI" id="CHEBI:29999"/>
        <dbReference type="ChEBI" id="CHEBI:30616"/>
        <dbReference type="ChEBI" id="CHEBI:83421"/>
        <dbReference type="ChEBI" id="CHEBI:456216"/>
        <dbReference type="EC" id="2.7.11.1"/>
    </reaction>
</comment>
<keyword evidence="7" id="KW-0067">ATP-binding</keyword>
<evidence type="ECO:0000256" key="1">
    <source>
        <dbReference type="ARBA" id="ARBA00012513"/>
    </source>
</evidence>
<dbReference type="Pfam" id="PF16919">
    <property type="entry name" value="PknG_rubred"/>
    <property type="match status" value="1"/>
</dbReference>
<dbReference type="SMART" id="SM00220">
    <property type="entry name" value="S_TKc"/>
    <property type="match status" value="1"/>
</dbReference>
<dbReference type="Proteomes" id="UP000076512">
    <property type="component" value="Unassembled WGS sequence"/>
</dbReference>
<dbReference type="AlphaFoldDB" id="A0A164I784"/>
<feature type="region of interest" description="Disordered" evidence="10">
    <location>
        <begin position="1"/>
        <end position="63"/>
    </location>
</feature>
<keyword evidence="5" id="KW-0547">Nucleotide-binding</keyword>
<dbReference type="InterPro" id="IPR031636">
    <property type="entry name" value="PknG_TPR"/>
</dbReference>
<dbReference type="PANTHER" id="PTHR24363:SF0">
    <property type="entry name" value="SERINE_THREONINE KINASE LIKE DOMAIN CONTAINING 1"/>
    <property type="match status" value="1"/>
</dbReference>
<gene>
    <name evidence="12" type="ORF">AWN90_15730</name>
</gene>
<evidence type="ECO:0000256" key="4">
    <source>
        <dbReference type="ARBA" id="ARBA00022679"/>
    </source>
</evidence>
<evidence type="ECO:0000256" key="9">
    <source>
        <dbReference type="ARBA" id="ARBA00048679"/>
    </source>
</evidence>
<dbReference type="Gene3D" id="3.30.200.20">
    <property type="entry name" value="Phosphorylase Kinase, domain 1"/>
    <property type="match status" value="1"/>
</dbReference>
<sequence length="757" mass="81266">MALTLPVVGEVRSMREEDPAPQPSPVWATRRTASNPPLAADPDTAPAPGDPGSGPTTRSRPSVRRLGAGLVSLPRISPVDPAAAVLADPEVPENKRFCWKCQHPVGRAGADGPGAISGACGHCGASFNFSPLLHPGDLVAGQYEVRGCLAYGGMGWIYLARDRNVSDRWVVLKGLQNPLDFEAHVVALAERQFLSEMAHPGIVKIFNFVKHKSAGVQVGYIVMEYVDGRSLKTTLDELAPARLPVAEAITYVMEVLPALDYLHSFGLAYNDLKPDNIMVGEDEIKLIDLGAVAARNSGGNLYGTPGYQAPEFTATGPTVASDIYTVGRTLAALTLDMPTDEAGHKCPGLPAPEANSVLRRYPSYARLLARATDPDAAERFPSAYAMYRQLGGVLRIVLAEDTGAEHPQVSVVFGAPRGEFGIDTLIRQTDGLVDGVHRTPALDAASVVAALPVPLIDSEDPAAELLAPLLHGDPHRALDALDQMRSGTIGTPENFEPEGSLAAARAHLDLRRPEQARADLERLLPDHAADWRIEWYLGIADLIDGHYDRAYDRFARVHAKVPGELAPQLALGGSAELVLQSLGATGDSEHWCRVAAEHYRTVWRTDRTVASAAFGVVRRLAADGDVHAAVAVLEQVPATSRHHNVAQLTGCLLLVSRPPAAISRADLEAAAARLQTLPDEPRQPQLRALVLGAALAWCRGGGQPPAEATILDVPFTETGLREGLEWVLRSIARTTPRRLQRYALVDLANAIRPRSLW</sequence>
<evidence type="ECO:0000256" key="8">
    <source>
        <dbReference type="ARBA" id="ARBA00047899"/>
    </source>
</evidence>
<comment type="caution">
    <text evidence="12">The sequence shown here is derived from an EMBL/GenBank/DDBJ whole genome shotgun (WGS) entry which is preliminary data.</text>
</comment>
<evidence type="ECO:0000313" key="12">
    <source>
        <dbReference type="EMBL" id="KZM69165.1"/>
    </source>
</evidence>
<dbReference type="CDD" id="cd14014">
    <property type="entry name" value="STKc_PknB_like"/>
    <property type="match status" value="1"/>
</dbReference>
<evidence type="ECO:0000256" key="3">
    <source>
        <dbReference type="ARBA" id="ARBA00022527"/>
    </source>
</evidence>
<dbReference type="Gene3D" id="1.25.40.10">
    <property type="entry name" value="Tetratricopeptide repeat domain"/>
    <property type="match status" value="2"/>
</dbReference>
<dbReference type="FunFam" id="1.10.510.10:FF:000306">
    <property type="entry name" value="Serine/threonine protein kinase"/>
    <property type="match status" value="1"/>
</dbReference>
<protein>
    <recommendedName>
        <fullName evidence="2">Serine/threonine-protein kinase PknG</fullName>
        <ecNumber evidence="1">2.7.11.1</ecNumber>
    </recommendedName>
</protein>
<dbReference type="GO" id="GO:0005524">
    <property type="term" value="F:ATP binding"/>
    <property type="evidence" value="ECO:0007669"/>
    <property type="project" value="UniProtKB-KW"/>
</dbReference>
<dbReference type="PROSITE" id="PS00108">
    <property type="entry name" value="PROTEIN_KINASE_ST"/>
    <property type="match status" value="1"/>
</dbReference>
<evidence type="ECO:0000256" key="2">
    <source>
        <dbReference type="ARBA" id="ARBA00014676"/>
    </source>
</evidence>
<evidence type="ECO:0000313" key="13">
    <source>
        <dbReference type="Proteomes" id="UP000076512"/>
    </source>
</evidence>
<evidence type="ECO:0000256" key="5">
    <source>
        <dbReference type="ARBA" id="ARBA00022741"/>
    </source>
</evidence>
<dbReference type="EC" id="2.7.11.1" evidence="1"/>
<evidence type="ECO:0000256" key="6">
    <source>
        <dbReference type="ARBA" id="ARBA00022777"/>
    </source>
</evidence>
<keyword evidence="6 12" id="KW-0418">Kinase</keyword>
<accession>A0A164I784</accession>
<dbReference type="PANTHER" id="PTHR24363">
    <property type="entry name" value="SERINE/THREONINE PROTEIN KINASE"/>
    <property type="match status" value="1"/>
</dbReference>
<keyword evidence="4" id="KW-0808">Transferase</keyword>
<dbReference type="STRING" id="455432.AWN90_15730"/>
<dbReference type="InterPro" id="IPR031634">
    <property type="entry name" value="PknG_rubred"/>
</dbReference>
<proteinExistence type="predicted"/>
<dbReference type="GO" id="GO:0004674">
    <property type="term" value="F:protein serine/threonine kinase activity"/>
    <property type="evidence" value="ECO:0007669"/>
    <property type="project" value="UniProtKB-KW"/>
</dbReference>
<keyword evidence="3 12" id="KW-0723">Serine/threonine-protein kinase</keyword>
<feature type="compositionally biased region" description="Low complexity" evidence="10">
    <location>
        <begin position="36"/>
        <end position="47"/>
    </location>
</feature>
<comment type="catalytic activity">
    <reaction evidence="8">
        <text>L-threonyl-[protein] + ATP = O-phospho-L-threonyl-[protein] + ADP + H(+)</text>
        <dbReference type="Rhea" id="RHEA:46608"/>
        <dbReference type="Rhea" id="RHEA-COMP:11060"/>
        <dbReference type="Rhea" id="RHEA-COMP:11605"/>
        <dbReference type="ChEBI" id="CHEBI:15378"/>
        <dbReference type="ChEBI" id="CHEBI:30013"/>
        <dbReference type="ChEBI" id="CHEBI:30616"/>
        <dbReference type="ChEBI" id="CHEBI:61977"/>
        <dbReference type="ChEBI" id="CHEBI:456216"/>
        <dbReference type="EC" id="2.7.11.1"/>
    </reaction>
</comment>
<dbReference type="InterPro" id="IPR011009">
    <property type="entry name" value="Kinase-like_dom_sf"/>
</dbReference>
<dbReference type="InterPro" id="IPR011990">
    <property type="entry name" value="TPR-like_helical_dom_sf"/>
</dbReference>
<evidence type="ECO:0000256" key="7">
    <source>
        <dbReference type="ARBA" id="ARBA00022840"/>
    </source>
</evidence>
<dbReference type="EMBL" id="LWGR01000021">
    <property type="protein sequence ID" value="KZM69165.1"/>
    <property type="molecule type" value="Genomic_DNA"/>
</dbReference>
<feature type="domain" description="Protein kinase" evidence="11">
    <location>
        <begin position="143"/>
        <end position="489"/>
    </location>
</feature>
<dbReference type="InterPro" id="IPR000719">
    <property type="entry name" value="Prot_kinase_dom"/>
</dbReference>
<dbReference type="Pfam" id="PF16918">
    <property type="entry name" value="PknG_TPR"/>
    <property type="match status" value="1"/>
</dbReference>
<evidence type="ECO:0000256" key="10">
    <source>
        <dbReference type="SAM" id="MobiDB-lite"/>
    </source>
</evidence>
<dbReference type="InterPro" id="IPR008271">
    <property type="entry name" value="Ser/Thr_kinase_AS"/>
</dbReference>